<name>A0A392VQL9_9FABA</name>
<comment type="caution">
    <text evidence="1">The sequence shown here is derived from an EMBL/GenBank/DDBJ whole genome shotgun (WGS) entry which is preliminary data.</text>
</comment>
<feature type="non-terminal residue" evidence="1">
    <location>
        <position position="1"/>
    </location>
</feature>
<accession>A0A392VQL9</accession>
<reference evidence="1 2" key="1">
    <citation type="journal article" date="2018" name="Front. Plant Sci.">
        <title>Red Clover (Trifolium pratense) and Zigzag Clover (T. medium) - A Picture of Genomic Similarities and Differences.</title>
        <authorList>
            <person name="Dluhosova J."/>
            <person name="Istvanek J."/>
            <person name="Nedelnik J."/>
            <person name="Repkova J."/>
        </authorList>
    </citation>
    <scope>NUCLEOTIDE SEQUENCE [LARGE SCALE GENOMIC DNA]</scope>
    <source>
        <strain evidence="2">cv. 10/8</strain>
        <tissue evidence="1">Leaf</tissue>
    </source>
</reference>
<evidence type="ECO:0000313" key="1">
    <source>
        <dbReference type="EMBL" id="MCI89752.1"/>
    </source>
</evidence>
<keyword evidence="2" id="KW-1185">Reference proteome</keyword>
<proteinExistence type="predicted"/>
<evidence type="ECO:0000313" key="2">
    <source>
        <dbReference type="Proteomes" id="UP000265520"/>
    </source>
</evidence>
<sequence length="45" mass="4482">TAPMPKPDASVSIMNSSSKLGSANMGASVIAICKASKAAWATSDQ</sequence>
<dbReference type="Proteomes" id="UP000265520">
    <property type="component" value="Unassembled WGS sequence"/>
</dbReference>
<dbReference type="EMBL" id="LXQA011227085">
    <property type="protein sequence ID" value="MCI89752.1"/>
    <property type="molecule type" value="Genomic_DNA"/>
</dbReference>
<protein>
    <submittedName>
        <fullName evidence="1">Uncharacterized protein</fullName>
    </submittedName>
</protein>
<dbReference type="AlphaFoldDB" id="A0A392VQL9"/>
<organism evidence="1 2">
    <name type="scientific">Trifolium medium</name>
    <dbReference type="NCBI Taxonomy" id="97028"/>
    <lineage>
        <taxon>Eukaryota</taxon>
        <taxon>Viridiplantae</taxon>
        <taxon>Streptophyta</taxon>
        <taxon>Embryophyta</taxon>
        <taxon>Tracheophyta</taxon>
        <taxon>Spermatophyta</taxon>
        <taxon>Magnoliopsida</taxon>
        <taxon>eudicotyledons</taxon>
        <taxon>Gunneridae</taxon>
        <taxon>Pentapetalae</taxon>
        <taxon>rosids</taxon>
        <taxon>fabids</taxon>
        <taxon>Fabales</taxon>
        <taxon>Fabaceae</taxon>
        <taxon>Papilionoideae</taxon>
        <taxon>50 kb inversion clade</taxon>
        <taxon>NPAAA clade</taxon>
        <taxon>Hologalegina</taxon>
        <taxon>IRL clade</taxon>
        <taxon>Trifolieae</taxon>
        <taxon>Trifolium</taxon>
    </lineage>
</organism>